<evidence type="ECO:0000313" key="5">
    <source>
        <dbReference type="EMBL" id="TGG40727.1"/>
    </source>
</evidence>
<protein>
    <submittedName>
        <fullName evidence="5">Site-specific integrase</fullName>
    </submittedName>
</protein>
<dbReference type="InterPro" id="IPR010998">
    <property type="entry name" value="Integrase_recombinase_N"/>
</dbReference>
<dbReference type="CDD" id="cd01185">
    <property type="entry name" value="INTN1_C_like"/>
    <property type="match status" value="1"/>
</dbReference>
<name>A0A4Z0V9C4_9BACT</name>
<evidence type="ECO:0000313" key="6">
    <source>
        <dbReference type="Proteomes" id="UP000297635"/>
    </source>
</evidence>
<dbReference type="InterPro" id="IPR050090">
    <property type="entry name" value="Tyrosine_recombinase_XerCD"/>
</dbReference>
<dbReference type="PANTHER" id="PTHR30349">
    <property type="entry name" value="PHAGE INTEGRASE-RELATED"/>
    <property type="match status" value="1"/>
</dbReference>
<feature type="domain" description="Tyr recombinase" evidence="4">
    <location>
        <begin position="208"/>
        <end position="381"/>
    </location>
</feature>
<dbReference type="Pfam" id="PF13102">
    <property type="entry name" value="Phage_int_SAM_5"/>
    <property type="match status" value="1"/>
</dbReference>
<dbReference type="Proteomes" id="UP000297635">
    <property type="component" value="Unassembled WGS sequence"/>
</dbReference>
<dbReference type="InterPro" id="IPR013762">
    <property type="entry name" value="Integrase-like_cat_sf"/>
</dbReference>
<sequence length="397" mass="45326">MLFYINRGKTRSDGTTSVLCRITVDGKSTVMTTCISCRPIDWNPKTGETKCVRDNARLAAMRGDIEEAYADILKRQGVVSAELLKNNVAGSVTVPSGLLGIGEAERLRLKARSEETGSNSTYRESGYNQRYLAEYITSTGKSDIPVADVTGEFGHAYKAYLVRRKNFSPQYVNRCMRWLSRLLYIAVDNGTIRVNPIEDMDYERRPDARHRYITRDELRRILATPMRDTRQELGRRAFIFSCFTGLAYADVQLLYPHHIGTTSDERRYIRINRRKTKVEAFIPLHPIAERILSLYNTSDDEKPVFPLPSRDAMWFEIHELGVAIGKDDNLSYHQARHSFGTMLISESIPIESIAGMMGHSNISTTQGYAKITEEKIAREMDRLIKRRKSGTAYERKE</sequence>
<dbReference type="InterPro" id="IPR002104">
    <property type="entry name" value="Integrase_catalytic"/>
</dbReference>
<dbReference type="Gene3D" id="1.10.443.10">
    <property type="entry name" value="Intergrase catalytic core"/>
    <property type="match status" value="1"/>
</dbReference>
<comment type="caution">
    <text evidence="5">The sequence shown here is derived from an EMBL/GenBank/DDBJ whole genome shotgun (WGS) entry which is preliminary data.</text>
</comment>
<evidence type="ECO:0000259" key="4">
    <source>
        <dbReference type="PROSITE" id="PS51898"/>
    </source>
</evidence>
<keyword evidence="3" id="KW-0233">DNA recombination</keyword>
<comment type="similarity">
    <text evidence="1">Belongs to the 'phage' integrase family.</text>
</comment>
<dbReference type="PROSITE" id="PS51898">
    <property type="entry name" value="TYR_RECOMBINASE"/>
    <property type="match status" value="1"/>
</dbReference>
<keyword evidence="2" id="KW-0238">DNA-binding</keyword>
<dbReference type="GeneID" id="82149861"/>
<dbReference type="GO" id="GO:0003677">
    <property type="term" value="F:DNA binding"/>
    <property type="evidence" value="ECO:0007669"/>
    <property type="project" value="UniProtKB-KW"/>
</dbReference>
<evidence type="ECO:0000256" key="1">
    <source>
        <dbReference type="ARBA" id="ARBA00008857"/>
    </source>
</evidence>
<dbReference type="InterPro" id="IPR011010">
    <property type="entry name" value="DNA_brk_join_enz"/>
</dbReference>
<keyword evidence="6" id="KW-1185">Reference proteome</keyword>
<dbReference type="AlphaFoldDB" id="A0A4Z0V9C4"/>
<reference evidence="5 6" key="1">
    <citation type="submission" date="2019-02" db="EMBL/GenBank/DDBJ databases">
        <title>Isolation and identification of novel species under the genus Muribaculum.</title>
        <authorList>
            <person name="Miyake S."/>
            <person name="Ding Y."/>
            <person name="Low A."/>
            <person name="Soh M."/>
            <person name="Seedorf H."/>
        </authorList>
    </citation>
    <scope>NUCLEOTIDE SEQUENCE [LARGE SCALE GENOMIC DNA]</scope>
    <source>
        <strain evidence="5 6">TLL-A3</strain>
    </source>
</reference>
<dbReference type="EMBL" id="SJSA01000001">
    <property type="protein sequence ID" value="TGG40727.1"/>
    <property type="molecule type" value="Genomic_DNA"/>
</dbReference>
<dbReference type="InterPro" id="IPR035386">
    <property type="entry name" value="Arm-DNA-bind_5"/>
</dbReference>
<dbReference type="RefSeq" id="WP_135471705.1">
    <property type="nucleotide sequence ID" value="NZ_SJSA01000001.1"/>
</dbReference>
<dbReference type="InterPro" id="IPR025269">
    <property type="entry name" value="SAM-like_dom"/>
</dbReference>
<evidence type="ECO:0000256" key="3">
    <source>
        <dbReference type="ARBA" id="ARBA00023172"/>
    </source>
</evidence>
<gene>
    <name evidence="5" type="ORF">EZ315_08665</name>
</gene>
<proteinExistence type="inferred from homology"/>
<dbReference type="Pfam" id="PF17293">
    <property type="entry name" value="Arm-DNA-bind_5"/>
    <property type="match status" value="1"/>
</dbReference>
<accession>A0A4Z0V9C4</accession>
<dbReference type="Gene3D" id="1.10.150.130">
    <property type="match status" value="1"/>
</dbReference>
<organism evidence="5 6">
    <name type="scientific">Duncaniella freteri</name>
    <dbReference type="NCBI Taxonomy" id="2530391"/>
    <lineage>
        <taxon>Bacteria</taxon>
        <taxon>Pseudomonadati</taxon>
        <taxon>Bacteroidota</taxon>
        <taxon>Bacteroidia</taxon>
        <taxon>Bacteroidales</taxon>
        <taxon>Muribaculaceae</taxon>
        <taxon>Duncaniella</taxon>
    </lineage>
</organism>
<dbReference type="SUPFAM" id="SSF56349">
    <property type="entry name" value="DNA breaking-rejoining enzymes"/>
    <property type="match status" value="1"/>
</dbReference>
<dbReference type="GO" id="GO:0015074">
    <property type="term" value="P:DNA integration"/>
    <property type="evidence" value="ECO:0007669"/>
    <property type="project" value="InterPro"/>
</dbReference>
<dbReference type="Pfam" id="PF00589">
    <property type="entry name" value="Phage_integrase"/>
    <property type="match status" value="1"/>
</dbReference>
<evidence type="ECO:0000256" key="2">
    <source>
        <dbReference type="ARBA" id="ARBA00023125"/>
    </source>
</evidence>
<dbReference type="GO" id="GO:0006310">
    <property type="term" value="P:DNA recombination"/>
    <property type="evidence" value="ECO:0007669"/>
    <property type="project" value="UniProtKB-KW"/>
</dbReference>
<dbReference type="PANTHER" id="PTHR30349:SF64">
    <property type="entry name" value="PROPHAGE INTEGRASE INTD-RELATED"/>
    <property type="match status" value="1"/>
</dbReference>